<organism evidence="10 12">
    <name type="scientific">Phytophthora rubi</name>
    <dbReference type="NCBI Taxonomy" id="129364"/>
    <lineage>
        <taxon>Eukaryota</taxon>
        <taxon>Sar</taxon>
        <taxon>Stramenopiles</taxon>
        <taxon>Oomycota</taxon>
        <taxon>Peronosporomycetes</taxon>
        <taxon>Peronosporales</taxon>
        <taxon>Peronosporaceae</taxon>
        <taxon>Phytophthora</taxon>
    </lineage>
</organism>
<protein>
    <recommendedName>
        <fullName evidence="7">RxLR effector PexRD54 WY domain-containing protein</fullName>
    </recommendedName>
</protein>
<evidence type="ECO:0000256" key="4">
    <source>
        <dbReference type="ARBA" id="ARBA00022525"/>
    </source>
</evidence>
<evidence type="ECO:0000256" key="6">
    <source>
        <dbReference type="ARBA" id="ARBA00023026"/>
    </source>
</evidence>
<dbReference type="Proteomes" id="UP000429607">
    <property type="component" value="Unassembled WGS sequence"/>
</dbReference>
<keyword evidence="6" id="KW-0843">Virulence</keyword>
<reference evidence="10 12" key="1">
    <citation type="submission" date="2018-08" db="EMBL/GenBank/DDBJ databases">
        <title>Genomic investigation of the strawberry pathogen Phytophthora fragariae indicates pathogenicity is determined by transcriptional variation in three key races.</title>
        <authorList>
            <person name="Adams T.M."/>
            <person name="Armitage A.D."/>
            <person name="Sobczyk M.K."/>
            <person name="Bates H.J."/>
            <person name="Dunwell J.M."/>
            <person name="Nellist C.F."/>
            <person name="Harrison R.J."/>
        </authorList>
    </citation>
    <scope>NUCLEOTIDE SEQUENCE [LARGE SCALE GENOMIC DNA]</scope>
    <source>
        <strain evidence="8 11">SCRP249</strain>
        <strain evidence="9 13">SCRP324</strain>
        <strain evidence="10 12">SCRP333</strain>
    </source>
</reference>
<dbReference type="Proteomes" id="UP000435112">
    <property type="component" value="Unassembled WGS sequence"/>
</dbReference>
<feature type="domain" description="RxLR effector PexRD54 WY" evidence="7">
    <location>
        <begin position="22"/>
        <end position="61"/>
    </location>
</feature>
<sequence>MIEDAGKITKTKVLAAKLQNQQMQYWITTAKAPDDVFHVMKLDKIERSILSNPKFTAWAKYADDFNAKYPENPALMAPALRTYYSDDALFKMTDEVISGEGFKSVATKIQDELIHLWLSSRKTPDDALVELGLGKTADTLMESPLFNIWLKYTNAYSTKYPREKSTVIEALTRKFGDINVARLLHSAKPTDATQNFAKQLESAQLEMWLGSGKSVDDVFMLLDLRLKGDFTDNPLLNTWVSYMDRFLKDNPGQATTLLTTLETRFKDKALNQILLAAMKFPSMEKTATTIQTKKIQGYEANNESPEKVFSWLDLDNVGDSLLSDPLFTKWMKYVKDFNEKNSKRQESWFAAIRGKYNFDPVIRMIKTAMNDPSTVKIAKLVERERSKHWLDSKNPPRDVFHFIGLNHAGDKTLASSDFKYGPSI</sequence>
<dbReference type="Pfam" id="PF22748">
    <property type="entry name" value="PexRD54_WY"/>
    <property type="match status" value="2"/>
</dbReference>
<dbReference type="EMBL" id="QXFT01005116">
    <property type="protein sequence ID" value="KAE9274167.1"/>
    <property type="molecule type" value="Genomic_DNA"/>
</dbReference>
<dbReference type="OrthoDB" id="126981at2759"/>
<name>A0A6A4BKG7_9STRA</name>
<evidence type="ECO:0000256" key="5">
    <source>
        <dbReference type="ARBA" id="ARBA00022729"/>
    </source>
</evidence>
<dbReference type="EMBL" id="QXFU01004536">
    <property type="protein sequence ID" value="KAE8968282.1"/>
    <property type="molecule type" value="Genomic_DNA"/>
</dbReference>
<dbReference type="AlphaFoldDB" id="A0A6A4BKG7"/>
<evidence type="ECO:0000313" key="9">
    <source>
        <dbReference type="EMBL" id="KAE8968282.1"/>
    </source>
</evidence>
<keyword evidence="12" id="KW-1185">Reference proteome</keyword>
<evidence type="ECO:0000259" key="7">
    <source>
        <dbReference type="Pfam" id="PF22748"/>
    </source>
</evidence>
<dbReference type="GO" id="GO:0043657">
    <property type="term" value="C:host cell"/>
    <property type="evidence" value="ECO:0007669"/>
    <property type="project" value="UniProtKB-SubCell"/>
</dbReference>
<dbReference type="GO" id="GO:0005576">
    <property type="term" value="C:extracellular region"/>
    <property type="evidence" value="ECO:0007669"/>
    <property type="project" value="UniProtKB-SubCell"/>
</dbReference>
<feature type="domain" description="RxLR effector PexRD54 WY" evidence="7">
    <location>
        <begin position="113"/>
        <end position="152"/>
    </location>
</feature>
<dbReference type="InterPro" id="IPR054463">
    <property type="entry name" value="PexRD54_WY"/>
</dbReference>
<gene>
    <name evidence="8" type="ORF">PR001_g28545</name>
    <name evidence="9" type="ORF">PR002_g27804</name>
    <name evidence="10" type="ORF">PR003_g29689</name>
</gene>
<evidence type="ECO:0000313" key="8">
    <source>
        <dbReference type="EMBL" id="KAE8966002.1"/>
    </source>
</evidence>
<comment type="similarity">
    <text evidence="3">Belongs to the RxLR effector family.</text>
</comment>
<proteinExistence type="inferred from homology"/>
<evidence type="ECO:0000313" key="13">
    <source>
        <dbReference type="Proteomes" id="UP000435112"/>
    </source>
</evidence>
<evidence type="ECO:0000256" key="2">
    <source>
        <dbReference type="ARBA" id="ARBA00004613"/>
    </source>
</evidence>
<comment type="caution">
    <text evidence="10">The sequence shown here is derived from an EMBL/GenBank/DDBJ whole genome shotgun (WGS) entry which is preliminary data.</text>
</comment>
<evidence type="ECO:0000256" key="1">
    <source>
        <dbReference type="ARBA" id="ARBA00004340"/>
    </source>
</evidence>
<dbReference type="EMBL" id="QXFV01005175">
    <property type="protein sequence ID" value="KAE8966002.1"/>
    <property type="molecule type" value="Genomic_DNA"/>
</dbReference>
<evidence type="ECO:0000256" key="3">
    <source>
        <dbReference type="ARBA" id="ARBA00010400"/>
    </source>
</evidence>
<accession>A0A6A4BKG7</accession>
<evidence type="ECO:0000313" key="10">
    <source>
        <dbReference type="EMBL" id="KAE9274167.1"/>
    </source>
</evidence>
<evidence type="ECO:0000313" key="11">
    <source>
        <dbReference type="Proteomes" id="UP000429607"/>
    </source>
</evidence>
<keyword evidence="5" id="KW-0732">Signal</keyword>
<dbReference type="Proteomes" id="UP000434957">
    <property type="component" value="Unassembled WGS sequence"/>
</dbReference>
<comment type="subcellular location">
    <subcellularLocation>
        <location evidence="1">Host cell</location>
    </subcellularLocation>
    <subcellularLocation>
        <location evidence="2">Secreted</location>
    </subcellularLocation>
</comment>
<keyword evidence="4" id="KW-0964">Secreted</keyword>
<evidence type="ECO:0000313" key="12">
    <source>
        <dbReference type="Proteomes" id="UP000434957"/>
    </source>
</evidence>